<comment type="similarity">
    <text evidence="2">Belongs to the ABC transporter superfamily. ABCA family.</text>
</comment>
<dbReference type="OrthoDB" id="6500691at2759"/>
<feature type="transmembrane region" description="Helical" evidence="11">
    <location>
        <begin position="695"/>
        <end position="713"/>
    </location>
</feature>
<keyword evidence="7 13" id="KW-0067">ATP-binding</keyword>
<feature type="transmembrane region" description="Helical" evidence="11">
    <location>
        <begin position="1735"/>
        <end position="1757"/>
    </location>
</feature>
<evidence type="ECO:0000313" key="13">
    <source>
        <dbReference type="EMBL" id="RWS11467.1"/>
    </source>
</evidence>
<feature type="transmembrane region" description="Helical" evidence="11">
    <location>
        <begin position="1536"/>
        <end position="1558"/>
    </location>
</feature>
<dbReference type="GO" id="GO:0140359">
    <property type="term" value="F:ABC-type transporter activity"/>
    <property type="evidence" value="ECO:0007669"/>
    <property type="project" value="InterPro"/>
</dbReference>
<dbReference type="Pfam" id="PF23321">
    <property type="entry name" value="R1_ABCA1"/>
    <property type="match status" value="1"/>
</dbReference>
<sequence length="2171" mass="244970">MGKLLSQISDHLSLHELRTNVNNTVTMLHTLFSSEFKNLSSQLRSLHNLRLSTTKDSIFSLVQLSTNASIIPLLEELTVIKSRLLPGVGKGPVLETVTILVTGLQSLKHLADENLFTIVYKFRELIKNADAVKLFLEYHLGIESTASDAILNATIDLTSFAANGAIEENLLCNRSALIDILHIPRSEDNMELISFDIAFHSICTLSIAENYKFTQENLKQLTFKKIFTNFVTFVGDELLTKANLRKADIPRAMKSLEAAAKSMPKVKGFVESFTSSMGLQEEISKIDWKGNAIDLLGSPEAAVIAGKLMCGKSLPVLKKEFSLLKVSVKKPKINQEEIDLLKGEFCRDGYKQIMHMEGGAVVWSFLKPFLKGKVLYTPKNDVTDEIMSRLNGTFSFISGFINILQRWAQTVRSLEMLYKDKNSSQKIESVKHEVVQLLGRDVEGLFKDNDTILLLERLSNSGAILNLIELVGNVAQCFELQRFVGYENEYQLEQAAKKFTKNHELICGIVFLNFEKNGLAKSLPPHVEYKIRADIDFVPSTKLLKERIWEPGARDNYVSDLGYLKSFVQIQEMIDKAIISIFINKTELDVSPALYLQQFPYPCYKEDKFGLYVLCLIPVIATIAWIFLIGFLIRDFVLERELHLEEVLRVAGLKPSVAWLTWFILGYSVLAFGSLCGLFILWLSQLLPHSNLILIYLYFMAFSFSIIMYSYLISCFFKVATIASLSGIVVYLASFLPFMVAITLEYEMTFVHKLVTCLSMSTSFCFGIMYTARYEAQGVGIQWSNIWRSPMTDDTMNFATAGIMMIVDGLIYFLIAWYISNVFPAGNNSHHQPWYFFILPSYWGLRKKSHSSSISNHLSSGDRSQNYSNKYFENEFKSWQRRPGMSLHNLYVVYDKGTKCEQTAVANLNLELKEGQITTLLGRNGAGKTTTISVLTGQLPPTSGSVFIYGHPVPEQFVEARKLLGYCPQYNVLFNDLSIREHLRFYSHLKGLLPEDQIEEDIDTMLQSTGLWQIQHELAKSLSGGLQRRLCVALAFVGGSKLIILDEPTSSVDPVARRNIWDLIVNQKQSRTVLLTTHHLDEADILSDQVAVIHRGKLLCNGSPLLLKSTYGCGYQLTVSKQALDETNDGDSGRASNEPSEEQSDSERLLAFTKCLIPNSSLIEEYNSEVVLALPPRAPDGRAHDYSTFFRCLDANLRTLGFSHYGLRSTTLEEVFITLCSLEEANLSMETAKLAVTRKMSGSINHPDFHTKGHLEDSFESYSITNPPLITGIRLKLMQLSALISKRKSHAIRDWKSICCSVLLPCIFIAFAMGMSLIKPTFAPDPILPLTPIIYGRSSSSFFSEVNNSQSINEVLDQLLHLASLKEINCGKPRKGWRVAKCPIIRGAAVDRNAYPEELKNLEKSQSCNCEFCSNNIQYPSLKSVKTEIGHMYNLSGIDVSQFLLTTFAEFNDRRFGGFTFHRLNNRDIAKVWFENSGFHAVTSYLNAVNNAILRANLKKNGFDASKYLITTYSHPFHIRSAQLGDQSLMQRAGDAGIALIILVGFVFIPTSVVFYIVKERTQEEKQLQRIFGIGTFLYWFSAMLWDMLSVIVAVIFSAIIIVMFQLPIYTARLNLFAVMALLLCFGWAMISIVYLMEKLFHESSIAFMVIYCLALFVGMNTMVMRLLIDVFKILEVSQAFKSTFESVALVLPPYALLSGLVDITRNQLFADIFTLFDQDTYINPFSMEMLGCHYYTMLIEGAVLFILNLFIEYICFSGMMKDKKTHSLSYINEDSDVAEERRRVTQTEGSRFDVLRVVNMSKVFNNIFGKKIAVDHITFAIPKGEMNFNFCVYLKCFGLLGVNGAGKTTLFKILTGQMRPSSGEARINNQSIRQLLSNSCQFLGYCPQADALDSVLTPREHLKIYAKMRGIPSLNIPTVVIESIRKFQLTLFSDIPVKALSRGTKRKLCLAIAMLGNPQIMLLDEPTSGMDPLSRRCLWQNIQAAVRERRSVVLTSHSMEECDILCSRLAIMVNGRFCCIGSPHYLKHKFGTGYTITLRLCEKESNWNEAIRFIKTSFPSCVLRAHHHNMLEFSLPTNNIALSTIFDNLQEAQKCLHFLDFSVTQTTLDQVFVSFANNQNNDFSNASTNQQQNAFYNEAFVGSNVNINQISRKSLPSTAKNNDDVIVTKF</sequence>
<dbReference type="InterPro" id="IPR056264">
    <property type="entry name" value="R2_ABCA1-4-like"/>
</dbReference>
<dbReference type="InterPro" id="IPR013525">
    <property type="entry name" value="ABC2_TM"/>
</dbReference>
<dbReference type="PROSITE" id="PS50893">
    <property type="entry name" value="ABC_TRANSPORTER_2"/>
    <property type="match status" value="2"/>
</dbReference>
<evidence type="ECO:0000256" key="10">
    <source>
        <dbReference type="SAM" id="MobiDB-lite"/>
    </source>
</evidence>
<evidence type="ECO:0000256" key="9">
    <source>
        <dbReference type="ARBA" id="ARBA00023136"/>
    </source>
</evidence>
<feature type="domain" description="ABC transporter" evidence="12">
    <location>
        <begin position="885"/>
        <end position="1120"/>
    </location>
</feature>
<dbReference type="Pfam" id="PF00005">
    <property type="entry name" value="ABC_tran"/>
    <property type="match status" value="2"/>
</dbReference>
<dbReference type="EMBL" id="NCKU01001693">
    <property type="protein sequence ID" value="RWS11467.1"/>
    <property type="molecule type" value="Genomic_DNA"/>
</dbReference>
<dbReference type="GO" id="GO:0016020">
    <property type="term" value="C:membrane"/>
    <property type="evidence" value="ECO:0007669"/>
    <property type="project" value="UniProtKB-SubCell"/>
</dbReference>
<dbReference type="Gene3D" id="3.40.50.300">
    <property type="entry name" value="P-loop containing nucleotide triphosphate hydrolases"/>
    <property type="match status" value="2"/>
</dbReference>
<feature type="region of interest" description="Disordered" evidence="10">
    <location>
        <begin position="1125"/>
        <end position="1147"/>
    </location>
</feature>
<dbReference type="InterPro" id="IPR026082">
    <property type="entry name" value="ABCA"/>
</dbReference>
<evidence type="ECO:0000256" key="8">
    <source>
        <dbReference type="ARBA" id="ARBA00022989"/>
    </source>
</evidence>
<proteinExistence type="inferred from homology"/>
<dbReference type="GO" id="GO:0016887">
    <property type="term" value="F:ATP hydrolysis activity"/>
    <property type="evidence" value="ECO:0007669"/>
    <property type="project" value="InterPro"/>
</dbReference>
<keyword evidence="6" id="KW-0547">Nucleotide-binding</keyword>
<dbReference type="InterPro" id="IPR027417">
    <property type="entry name" value="P-loop_NTPase"/>
</dbReference>
<evidence type="ECO:0000256" key="11">
    <source>
        <dbReference type="SAM" id="Phobius"/>
    </source>
</evidence>
<evidence type="ECO:0000313" key="14">
    <source>
        <dbReference type="Proteomes" id="UP000285301"/>
    </source>
</evidence>
<reference evidence="13 14" key="1">
    <citation type="journal article" date="2018" name="Gigascience">
        <title>Genomes of trombidid mites reveal novel predicted allergens and laterally-transferred genes associated with secondary metabolism.</title>
        <authorList>
            <person name="Dong X."/>
            <person name="Chaisiri K."/>
            <person name="Xia D."/>
            <person name="Armstrong S.D."/>
            <person name="Fang Y."/>
            <person name="Donnelly M.J."/>
            <person name="Kadowaki T."/>
            <person name="McGarry J.W."/>
            <person name="Darby A.C."/>
            <person name="Makepeace B.L."/>
        </authorList>
    </citation>
    <scope>NUCLEOTIDE SEQUENCE [LARGE SCALE GENOMIC DNA]</scope>
    <source>
        <strain evidence="13">UoL-WK</strain>
    </source>
</reference>
<dbReference type="FunFam" id="3.40.50.300:FF:000335">
    <property type="entry name" value="ATP binding cassette subfamily A member 5"/>
    <property type="match status" value="1"/>
</dbReference>
<dbReference type="PANTHER" id="PTHR19229">
    <property type="entry name" value="ATP-BINDING CASSETTE TRANSPORTER SUBFAMILY A ABCA"/>
    <property type="match status" value="1"/>
</dbReference>
<feature type="transmembrane region" description="Helical" evidence="11">
    <location>
        <begin position="1578"/>
        <end position="1605"/>
    </location>
</feature>
<feature type="transmembrane region" description="Helical" evidence="11">
    <location>
        <begin position="719"/>
        <end position="742"/>
    </location>
</feature>
<evidence type="ECO:0000256" key="1">
    <source>
        <dbReference type="ARBA" id="ARBA00004141"/>
    </source>
</evidence>
<dbReference type="SUPFAM" id="SSF52540">
    <property type="entry name" value="P-loop containing nucleoside triphosphate hydrolases"/>
    <property type="match status" value="2"/>
</dbReference>
<protein>
    <submittedName>
        <fullName evidence="13">ATP-binding cassette sub-family A member 1-like protein</fullName>
    </submittedName>
</protein>
<dbReference type="Proteomes" id="UP000285301">
    <property type="component" value="Unassembled WGS sequence"/>
</dbReference>
<feature type="transmembrane region" description="Helical" evidence="11">
    <location>
        <begin position="754"/>
        <end position="772"/>
    </location>
</feature>
<keyword evidence="14" id="KW-1185">Reference proteome</keyword>
<keyword evidence="3" id="KW-0813">Transport</keyword>
<evidence type="ECO:0000256" key="3">
    <source>
        <dbReference type="ARBA" id="ARBA00022448"/>
    </source>
</evidence>
<keyword evidence="9 11" id="KW-0472">Membrane</keyword>
<dbReference type="PANTHER" id="PTHR19229:SF36">
    <property type="entry name" value="ATP-BINDING CASSETTE SUB-FAMILY A MEMBER 2"/>
    <property type="match status" value="1"/>
</dbReference>
<dbReference type="STRING" id="1965070.A0A3S3Q091"/>
<feature type="transmembrane region" description="Helical" evidence="11">
    <location>
        <begin position="1649"/>
        <end position="1669"/>
    </location>
</feature>
<keyword evidence="8 11" id="KW-1133">Transmembrane helix</keyword>
<feature type="transmembrane region" description="Helical" evidence="11">
    <location>
        <begin position="1617"/>
        <end position="1637"/>
    </location>
</feature>
<evidence type="ECO:0000256" key="2">
    <source>
        <dbReference type="ARBA" id="ARBA00008869"/>
    </source>
</evidence>
<accession>A0A3S3Q091</accession>
<dbReference type="Pfam" id="PF12698">
    <property type="entry name" value="ABC2_membrane_3"/>
    <property type="match status" value="2"/>
</dbReference>
<dbReference type="GO" id="GO:0005524">
    <property type="term" value="F:ATP binding"/>
    <property type="evidence" value="ECO:0007669"/>
    <property type="project" value="UniProtKB-KW"/>
</dbReference>
<keyword evidence="5" id="KW-0677">Repeat</keyword>
<comment type="subcellular location">
    <subcellularLocation>
        <location evidence="1">Membrane</location>
        <topology evidence="1">Multi-pass membrane protein</topology>
    </subcellularLocation>
</comment>
<dbReference type="InterPro" id="IPR003439">
    <property type="entry name" value="ABC_transporter-like_ATP-bd"/>
</dbReference>
<evidence type="ECO:0000256" key="7">
    <source>
        <dbReference type="ARBA" id="ARBA00022840"/>
    </source>
</evidence>
<evidence type="ECO:0000256" key="5">
    <source>
        <dbReference type="ARBA" id="ARBA00022737"/>
    </source>
</evidence>
<feature type="transmembrane region" description="Helical" evidence="11">
    <location>
        <begin position="659"/>
        <end position="683"/>
    </location>
</feature>
<evidence type="ECO:0000259" key="12">
    <source>
        <dbReference type="PROSITE" id="PS50893"/>
    </source>
</evidence>
<feature type="domain" description="ABC transporter" evidence="12">
    <location>
        <begin position="1796"/>
        <end position="2040"/>
    </location>
</feature>
<dbReference type="FunFam" id="3.40.50.300:FF:001253">
    <property type="entry name" value="ATP-binding cassette protein subfamily A, member 10"/>
    <property type="match status" value="1"/>
</dbReference>
<feature type="transmembrane region" description="Helical" evidence="11">
    <location>
        <begin position="609"/>
        <end position="633"/>
    </location>
</feature>
<feature type="transmembrane region" description="Helical" evidence="11">
    <location>
        <begin position="798"/>
        <end position="819"/>
    </location>
</feature>
<dbReference type="CDD" id="cd03263">
    <property type="entry name" value="ABC_subfamily_A"/>
    <property type="match status" value="2"/>
</dbReference>
<comment type="caution">
    <text evidence="13">The sequence shown here is derived from an EMBL/GenBank/DDBJ whole genome shotgun (WGS) entry which is preliminary data.</text>
</comment>
<dbReference type="GO" id="GO:0005319">
    <property type="term" value="F:lipid transporter activity"/>
    <property type="evidence" value="ECO:0007669"/>
    <property type="project" value="TreeGrafter"/>
</dbReference>
<evidence type="ECO:0000256" key="6">
    <source>
        <dbReference type="ARBA" id="ARBA00022741"/>
    </source>
</evidence>
<dbReference type="InterPro" id="IPR003593">
    <property type="entry name" value="AAA+_ATPase"/>
</dbReference>
<dbReference type="SMART" id="SM00382">
    <property type="entry name" value="AAA"/>
    <property type="match status" value="2"/>
</dbReference>
<evidence type="ECO:0000256" key="4">
    <source>
        <dbReference type="ARBA" id="ARBA00022692"/>
    </source>
</evidence>
<name>A0A3S3Q091_9ACAR</name>
<keyword evidence="4 11" id="KW-0812">Transmembrane</keyword>
<organism evidence="13 14">
    <name type="scientific">Dinothrombium tinctorium</name>
    <dbReference type="NCBI Taxonomy" id="1965070"/>
    <lineage>
        <taxon>Eukaryota</taxon>
        <taxon>Metazoa</taxon>
        <taxon>Ecdysozoa</taxon>
        <taxon>Arthropoda</taxon>
        <taxon>Chelicerata</taxon>
        <taxon>Arachnida</taxon>
        <taxon>Acari</taxon>
        <taxon>Acariformes</taxon>
        <taxon>Trombidiformes</taxon>
        <taxon>Prostigmata</taxon>
        <taxon>Anystina</taxon>
        <taxon>Parasitengona</taxon>
        <taxon>Trombidioidea</taxon>
        <taxon>Trombidiidae</taxon>
        <taxon>Dinothrombium</taxon>
    </lineage>
</organism>
<gene>
    <name evidence="13" type="ORF">B4U79_09686</name>
</gene>